<dbReference type="InterPro" id="IPR050209">
    <property type="entry name" value="Rab_GTPases_membrane_traffic"/>
</dbReference>
<dbReference type="PROSITE" id="PS51421">
    <property type="entry name" value="RAS"/>
    <property type="match status" value="1"/>
</dbReference>
<dbReference type="Proteomes" id="UP001224775">
    <property type="component" value="Unassembled WGS sequence"/>
</dbReference>
<reference evidence="9" key="1">
    <citation type="submission" date="2023-06" db="EMBL/GenBank/DDBJ databases">
        <title>Survivors Of The Sea: Transcriptome response of Skeletonema marinoi to long-term dormancy.</title>
        <authorList>
            <person name="Pinder M.I.M."/>
            <person name="Kourtchenko O."/>
            <person name="Robertson E.K."/>
            <person name="Larsson T."/>
            <person name="Maumus F."/>
            <person name="Osuna-Cruz C.M."/>
            <person name="Vancaester E."/>
            <person name="Stenow R."/>
            <person name="Vandepoele K."/>
            <person name="Ploug H."/>
            <person name="Bruchert V."/>
            <person name="Godhe A."/>
            <person name="Topel M."/>
        </authorList>
    </citation>
    <scope>NUCLEOTIDE SEQUENCE</scope>
    <source>
        <strain evidence="9">R05AC</strain>
    </source>
</reference>
<dbReference type="GO" id="GO:0003924">
    <property type="term" value="F:GTPase activity"/>
    <property type="evidence" value="ECO:0007669"/>
    <property type="project" value="InterPro"/>
</dbReference>
<evidence type="ECO:0000256" key="6">
    <source>
        <dbReference type="ARBA" id="ARBA00023289"/>
    </source>
</evidence>
<dbReference type="GO" id="GO:0012505">
    <property type="term" value="C:endomembrane system"/>
    <property type="evidence" value="ECO:0007669"/>
    <property type="project" value="UniProtKB-SubCell"/>
</dbReference>
<keyword evidence="6" id="KW-0636">Prenylation</keyword>
<dbReference type="NCBIfam" id="TIGR00231">
    <property type="entry name" value="small_GTP"/>
    <property type="match status" value="1"/>
</dbReference>
<evidence type="ECO:0000256" key="8">
    <source>
        <dbReference type="SAM" id="MobiDB-lite"/>
    </source>
</evidence>
<dbReference type="FunFam" id="3.40.50.300:FF:000067">
    <property type="entry name" value="ras-related protein RABA1f"/>
    <property type="match status" value="1"/>
</dbReference>
<evidence type="ECO:0000313" key="9">
    <source>
        <dbReference type="EMBL" id="KAK1739776.1"/>
    </source>
</evidence>
<evidence type="ECO:0000256" key="7">
    <source>
        <dbReference type="ARBA" id="ARBA00037868"/>
    </source>
</evidence>
<evidence type="ECO:0000256" key="4">
    <source>
        <dbReference type="ARBA" id="ARBA00023136"/>
    </source>
</evidence>
<dbReference type="InterPro" id="IPR027417">
    <property type="entry name" value="P-loop_NTPase"/>
</dbReference>
<protein>
    <submittedName>
        <fullName evidence="9">Rab family small GTPase</fullName>
    </submittedName>
</protein>
<evidence type="ECO:0000256" key="2">
    <source>
        <dbReference type="ARBA" id="ARBA00022741"/>
    </source>
</evidence>
<dbReference type="PANTHER" id="PTHR47979">
    <property type="entry name" value="DRAB11-RELATED"/>
    <property type="match status" value="1"/>
</dbReference>
<gene>
    <name evidence="9" type="ORF">QTG54_009535</name>
</gene>
<evidence type="ECO:0000256" key="1">
    <source>
        <dbReference type="ARBA" id="ARBA00006270"/>
    </source>
</evidence>
<name>A0AAD8Y4W8_9STRA</name>
<keyword evidence="3" id="KW-0342">GTP-binding</keyword>
<sequence>MDSESYDFIFKIVLLGDSGVGKSNLVFRFTKNEFNKDSKSTIGVEFATKTVQIEDDKLVKAQIWDTAGQERYRSIASSYYRGAVGALLVYDVTDRNSFNHVPMWLKEVEENAEKDCLIMLVGNKMDLHEQRTVFVRDGRSFARKNGLAFIETSALDATGVDTAFQRILQEIYKTQTKKQLKAQGGGDTKGGAGGGGAGGAQPARGQTISLSSSPQDGAGQQQRKGCCAGGGGQ</sequence>
<dbReference type="GO" id="GO:0005525">
    <property type="term" value="F:GTP binding"/>
    <property type="evidence" value="ECO:0007669"/>
    <property type="project" value="UniProtKB-KW"/>
</dbReference>
<evidence type="ECO:0000313" key="10">
    <source>
        <dbReference type="Proteomes" id="UP001224775"/>
    </source>
</evidence>
<dbReference type="AlphaFoldDB" id="A0AAD8Y4W8"/>
<dbReference type="SMART" id="SM00176">
    <property type="entry name" value="RAN"/>
    <property type="match status" value="1"/>
</dbReference>
<keyword evidence="2" id="KW-0547">Nucleotide-binding</keyword>
<keyword evidence="4" id="KW-0472">Membrane</keyword>
<dbReference type="InterPro" id="IPR005225">
    <property type="entry name" value="Small_GTP-bd"/>
</dbReference>
<evidence type="ECO:0000256" key="5">
    <source>
        <dbReference type="ARBA" id="ARBA00023288"/>
    </source>
</evidence>
<dbReference type="SMART" id="SM00173">
    <property type="entry name" value="RAS"/>
    <property type="match status" value="1"/>
</dbReference>
<dbReference type="CDD" id="cd01868">
    <property type="entry name" value="Rab11_like"/>
    <property type="match status" value="1"/>
</dbReference>
<comment type="caution">
    <text evidence="9">The sequence shown here is derived from an EMBL/GenBank/DDBJ whole genome shotgun (WGS) entry which is preliminary data.</text>
</comment>
<dbReference type="SMART" id="SM00175">
    <property type="entry name" value="RAB"/>
    <property type="match status" value="1"/>
</dbReference>
<dbReference type="SUPFAM" id="SSF52540">
    <property type="entry name" value="P-loop containing nucleoside triphosphate hydrolases"/>
    <property type="match status" value="1"/>
</dbReference>
<accession>A0AAD8Y4W8</accession>
<feature type="compositionally biased region" description="Gly residues" evidence="8">
    <location>
        <begin position="183"/>
        <end position="199"/>
    </location>
</feature>
<dbReference type="PRINTS" id="PR00449">
    <property type="entry name" value="RASTRNSFRMNG"/>
</dbReference>
<dbReference type="PROSITE" id="PS51420">
    <property type="entry name" value="RHO"/>
    <property type="match status" value="1"/>
</dbReference>
<dbReference type="InterPro" id="IPR001806">
    <property type="entry name" value="Small_GTPase"/>
</dbReference>
<feature type="compositionally biased region" description="Polar residues" evidence="8">
    <location>
        <begin position="207"/>
        <end position="223"/>
    </location>
</feature>
<organism evidence="9 10">
    <name type="scientific">Skeletonema marinoi</name>
    <dbReference type="NCBI Taxonomy" id="267567"/>
    <lineage>
        <taxon>Eukaryota</taxon>
        <taxon>Sar</taxon>
        <taxon>Stramenopiles</taxon>
        <taxon>Ochrophyta</taxon>
        <taxon>Bacillariophyta</taxon>
        <taxon>Coscinodiscophyceae</taxon>
        <taxon>Thalassiosirophycidae</taxon>
        <taxon>Thalassiosirales</taxon>
        <taxon>Skeletonemataceae</taxon>
        <taxon>Skeletonema</taxon>
        <taxon>Skeletonema marinoi-dohrnii complex</taxon>
    </lineage>
</organism>
<proteinExistence type="inferred from homology"/>
<dbReference type="SMART" id="SM00174">
    <property type="entry name" value="RHO"/>
    <property type="match status" value="1"/>
</dbReference>
<comment type="subcellular location">
    <subcellularLocation>
        <location evidence="7">Endomembrane system</location>
        <topology evidence="7">Lipid-anchor</topology>
    </subcellularLocation>
</comment>
<feature type="region of interest" description="Disordered" evidence="8">
    <location>
        <begin position="178"/>
        <end position="233"/>
    </location>
</feature>
<dbReference type="EMBL" id="JATAAI010000017">
    <property type="protein sequence ID" value="KAK1739776.1"/>
    <property type="molecule type" value="Genomic_DNA"/>
</dbReference>
<keyword evidence="10" id="KW-1185">Reference proteome</keyword>
<dbReference type="Pfam" id="PF00071">
    <property type="entry name" value="Ras"/>
    <property type="match status" value="1"/>
</dbReference>
<keyword evidence="5" id="KW-0449">Lipoprotein</keyword>
<dbReference type="PROSITE" id="PS51419">
    <property type="entry name" value="RAB"/>
    <property type="match status" value="1"/>
</dbReference>
<comment type="similarity">
    <text evidence="1">Belongs to the small GTPase superfamily. Rab family.</text>
</comment>
<evidence type="ECO:0000256" key="3">
    <source>
        <dbReference type="ARBA" id="ARBA00023134"/>
    </source>
</evidence>
<dbReference type="Gene3D" id="3.40.50.300">
    <property type="entry name" value="P-loop containing nucleotide triphosphate hydrolases"/>
    <property type="match status" value="1"/>
</dbReference>